<keyword evidence="1" id="KW-0378">Hydrolase</keyword>
<evidence type="ECO:0000259" key="5">
    <source>
        <dbReference type="PROSITE" id="PS51786"/>
    </source>
</evidence>
<dbReference type="Gene3D" id="3.30.230.10">
    <property type="match status" value="1"/>
</dbReference>
<dbReference type="Pfam" id="PF05362">
    <property type="entry name" value="Lon_C"/>
    <property type="match status" value="1"/>
</dbReference>
<evidence type="ECO:0000313" key="6">
    <source>
        <dbReference type="EMBL" id="TQJ05000.1"/>
    </source>
</evidence>
<protein>
    <recommendedName>
        <fullName evidence="1">endopeptidase La</fullName>
        <ecNumber evidence="1">3.4.21.53</ecNumber>
    </recommendedName>
</protein>
<keyword evidence="1" id="KW-0645">Protease</keyword>
<dbReference type="InterPro" id="IPR014721">
    <property type="entry name" value="Ribsml_uS5_D2-typ_fold_subgr"/>
</dbReference>
<keyword evidence="3" id="KW-1133">Transmembrane helix</keyword>
<dbReference type="AlphaFoldDB" id="A0A542DPI0"/>
<dbReference type="InterPro" id="IPR008269">
    <property type="entry name" value="Lon_proteolytic"/>
</dbReference>
<keyword evidence="3" id="KW-0812">Transmembrane</keyword>
<dbReference type="InterPro" id="IPR036034">
    <property type="entry name" value="PDZ_sf"/>
</dbReference>
<dbReference type="GO" id="GO:0004176">
    <property type="term" value="F:ATP-dependent peptidase activity"/>
    <property type="evidence" value="ECO:0007669"/>
    <property type="project" value="UniProtKB-UniRule"/>
</dbReference>
<feature type="domain" description="Lon proteolytic" evidence="5">
    <location>
        <begin position="287"/>
        <end position="385"/>
    </location>
</feature>
<dbReference type="GO" id="GO:0030163">
    <property type="term" value="P:protein catabolic process"/>
    <property type="evidence" value="ECO:0007669"/>
    <property type="project" value="InterPro"/>
</dbReference>
<keyword evidence="1" id="KW-0720">Serine protease</keyword>
<comment type="caution">
    <text evidence="6">The sequence shown here is derived from an EMBL/GenBank/DDBJ whole genome shotgun (WGS) entry which is preliminary data.</text>
</comment>
<sequence>MRLNHQPTTTTVRCHAVSESRDEAGAPGKGNTSPGALPPPPPETTATAGAFRLSRRGWTLLLSGVLFAVFGLLGAFVRVPYVALGPGPTYNTLGTVDGTQVVRIEGHQSYPTSGQLRMTTVSLDDEVTLFGALGLWVSGRFALAPREEYFKPGESDAEVKKENVEQFQDSQSNAEVAALRRLGHPVKVLAKEVVAGSPADHVLSAGDRLLVVNGKEITKEDDVRAALADTEPGQTISLTFQHEGRPQRTESLTLAEHPDPERSEGFIGLQPIDRADVPFDVEISLQDVGGPSAGLMFALAIMDRMTPGDLVAGEQVAGTGEITEKGQVDPIGGISFKVVAAHEAGATTFLVPQANCAEAAAAAPEGLRLVKVTDLDSALDALEGIKAGEPVPSC</sequence>
<evidence type="ECO:0000256" key="3">
    <source>
        <dbReference type="SAM" id="Phobius"/>
    </source>
</evidence>
<dbReference type="Pfam" id="PF13180">
    <property type="entry name" value="PDZ_2"/>
    <property type="match status" value="1"/>
</dbReference>
<dbReference type="InterPro" id="IPR027065">
    <property type="entry name" value="Lon_Prtase"/>
</dbReference>
<dbReference type="PANTHER" id="PTHR10046">
    <property type="entry name" value="ATP DEPENDENT LON PROTEASE FAMILY MEMBER"/>
    <property type="match status" value="1"/>
</dbReference>
<keyword evidence="7" id="KW-1185">Reference proteome</keyword>
<gene>
    <name evidence="6" type="ORF">FB471_4816</name>
</gene>
<dbReference type="SUPFAM" id="SSF50156">
    <property type="entry name" value="PDZ domain-like"/>
    <property type="match status" value="1"/>
</dbReference>
<evidence type="ECO:0000256" key="2">
    <source>
        <dbReference type="SAM" id="MobiDB-lite"/>
    </source>
</evidence>
<reference evidence="6 7" key="1">
    <citation type="submission" date="2019-06" db="EMBL/GenBank/DDBJ databases">
        <title>Sequencing the genomes of 1000 actinobacteria strains.</title>
        <authorList>
            <person name="Klenk H.-P."/>
        </authorList>
    </citation>
    <scope>NUCLEOTIDE SEQUENCE [LARGE SCALE GENOMIC DNA]</scope>
    <source>
        <strain evidence="6 7">DSM 45679</strain>
    </source>
</reference>
<accession>A0A542DPI0</accession>
<feature type="transmembrane region" description="Helical" evidence="3">
    <location>
        <begin position="60"/>
        <end position="81"/>
    </location>
</feature>
<dbReference type="Gene3D" id="2.30.42.10">
    <property type="match status" value="1"/>
</dbReference>
<dbReference type="PROSITE" id="PS50106">
    <property type="entry name" value="PDZ"/>
    <property type="match status" value="1"/>
</dbReference>
<organism evidence="6 7">
    <name type="scientific">Amycolatopsis cihanbeyliensis</name>
    <dbReference type="NCBI Taxonomy" id="1128664"/>
    <lineage>
        <taxon>Bacteria</taxon>
        <taxon>Bacillati</taxon>
        <taxon>Actinomycetota</taxon>
        <taxon>Actinomycetes</taxon>
        <taxon>Pseudonocardiales</taxon>
        <taxon>Pseudonocardiaceae</taxon>
        <taxon>Amycolatopsis</taxon>
    </lineage>
</organism>
<proteinExistence type="inferred from homology"/>
<feature type="compositionally biased region" description="Polar residues" evidence="2">
    <location>
        <begin position="1"/>
        <end position="12"/>
    </location>
</feature>
<comment type="similarity">
    <text evidence="1">Belongs to the peptidase S16 family.</text>
</comment>
<dbReference type="SMART" id="SM00228">
    <property type="entry name" value="PDZ"/>
    <property type="match status" value="1"/>
</dbReference>
<dbReference type="PRINTS" id="PR00830">
    <property type="entry name" value="ENDOLAPTASE"/>
</dbReference>
<keyword evidence="3" id="KW-0472">Membrane</keyword>
<feature type="active site" evidence="1">
    <location>
        <position position="337"/>
    </location>
</feature>
<comment type="catalytic activity">
    <reaction evidence="1">
        <text>Hydrolysis of proteins in presence of ATP.</text>
        <dbReference type="EC" id="3.4.21.53"/>
    </reaction>
</comment>
<name>A0A542DPI0_AMYCI</name>
<dbReference type="SUPFAM" id="SSF54211">
    <property type="entry name" value="Ribosomal protein S5 domain 2-like"/>
    <property type="match status" value="1"/>
</dbReference>
<evidence type="ECO:0000313" key="7">
    <source>
        <dbReference type="Proteomes" id="UP000320876"/>
    </source>
</evidence>
<dbReference type="InterPro" id="IPR001478">
    <property type="entry name" value="PDZ"/>
</dbReference>
<feature type="active site" evidence="1">
    <location>
        <position position="292"/>
    </location>
</feature>
<dbReference type="GO" id="GO:0004252">
    <property type="term" value="F:serine-type endopeptidase activity"/>
    <property type="evidence" value="ECO:0007669"/>
    <property type="project" value="UniProtKB-UniRule"/>
</dbReference>
<feature type="region of interest" description="Disordered" evidence="2">
    <location>
        <begin position="1"/>
        <end position="47"/>
    </location>
</feature>
<dbReference type="GO" id="GO:0006508">
    <property type="term" value="P:proteolysis"/>
    <property type="evidence" value="ECO:0007669"/>
    <property type="project" value="UniProtKB-KW"/>
</dbReference>
<dbReference type="InterPro" id="IPR020568">
    <property type="entry name" value="Ribosomal_Su5_D2-typ_SF"/>
</dbReference>
<dbReference type="PROSITE" id="PS51786">
    <property type="entry name" value="LON_PROTEOLYTIC"/>
    <property type="match status" value="1"/>
</dbReference>
<evidence type="ECO:0000256" key="1">
    <source>
        <dbReference type="PROSITE-ProRule" id="PRU01122"/>
    </source>
</evidence>
<dbReference type="GO" id="GO:0005524">
    <property type="term" value="F:ATP binding"/>
    <property type="evidence" value="ECO:0007669"/>
    <property type="project" value="InterPro"/>
</dbReference>
<dbReference type="EMBL" id="VFML01000001">
    <property type="protein sequence ID" value="TQJ05000.1"/>
    <property type="molecule type" value="Genomic_DNA"/>
</dbReference>
<feature type="domain" description="PDZ" evidence="4">
    <location>
        <begin position="163"/>
        <end position="244"/>
    </location>
</feature>
<dbReference type="Proteomes" id="UP000320876">
    <property type="component" value="Unassembled WGS sequence"/>
</dbReference>
<dbReference type="EC" id="3.4.21.53" evidence="1"/>
<evidence type="ECO:0000259" key="4">
    <source>
        <dbReference type="PROSITE" id="PS50106"/>
    </source>
</evidence>